<dbReference type="Proteomes" id="UP001416393">
    <property type="component" value="Unassembled WGS sequence"/>
</dbReference>
<proteinExistence type="predicted"/>
<accession>A0ABV0A8Y5</accession>
<reference evidence="1 2" key="1">
    <citation type="submission" date="2024-01" db="EMBL/GenBank/DDBJ databases">
        <title>Mariniflexile litorale sp. nov., isolated from the shallow sediments of the Sea of Japan.</title>
        <authorList>
            <person name="Romanenko L."/>
            <person name="Bystritskaya E."/>
            <person name="Isaeva M."/>
        </authorList>
    </citation>
    <scope>NUCLEOTIDE SEQUENCE [LARGE SCALE GENOMIC DNA]</scope>
    <source>
        <strain evidence="1 2">KCTC 32427</strain>
    </source>
</reference>
<keyword evidence="2" id="KW-1185">Reference proteome</keyword>
<dbReference type="RefSeq" id="WP_346240261.1">
    <property type="nucleotide sequence ID" value="NZ_JAZHYP010000001.1"/>
</dbReference>
<name>A0ABV0A8Y5_9FLAO</name>
<sequence>MVYFELNIDAIIQKYCVNKDKPEFQCNGKCHLATQLSETSNKNDDSNKSLRAVFESFIPVFISISQDIKFNNPVIDASKKDSFCYGNTYFFLHESKAYKPPIS</sequence>
<organism evidence="1 2">
    <name type="scientific">Mariniflexile soesokkakense</name>
    <dbReference type="NCBI Taxonomy" id="1343160"/>
    <lineage>
        <taxon>Bacteria</taxon>
        <taxon>Pseudomonadati</taxon>
        <taxon>Bacteroidota</taxon>
        <taxon>Flavobacteriia</taxon>
        <taxon>Flavobacteriales</taxon>
        <taxon>Flavobacteriaceae</taxon>
        <taxon>Mariniflexile</taxon>
    </lineage>
</organism>
<evidence type="ECO:0000313" key="2">
    <source>
        <dbReference type="Proteomes" id="UP001416393"/>
    </source>
</evidence>
<evidence type="ECO:0000313" key="1">
    <source>
        <dbReference type="EMBL" id="MEN3322715.1"/>
    </source>
</evidence>
<dbReference type="EMBL" id="JAZHYP010000001">
    <property type="protein sequence ID" value="MEN3322715.1"/>
    <property type="molecule type" value="Genomic_DNA"/>
</dbReference>
<comment type="caution">
    <text evidence="1">The sequence shown here is derived from an EMBL/GenBank/DDBJ whole genome shotgun (WGS) entry which is preliminary data.</text>
</comment>
<protein>
    <submittedName>
        <fullName evidence="1">Uncharacterized protein</fullName>
    </submittedName>
</protein>
<gene>
    <name evidence="1" type="ORF">VP395_03185</name>
</gene>